<dbReference type="InterPro" id="IPR015151">
    <property type="entry name" value="B-adaptin_app_sub_C"/>
</dbReference>
<dbReference type="InterPro" id="IPR000253">
    <property type="entry name" value="FHA_dom"/>
</dbReference>
<feature type="region of interest" description="Disordered" evidence="1">
    <location>
        <begin position="355"/>
        <end position="387"/>
    </location>
</feature>
<gene>
    <name evidence="3" type="ORF">HBR001_LOCUS7576</name>
</gene>
<proteinExistence type="predicted"/>
<dbReference type="PROSITE" id="PS50006">
    <property type="entry name" value="FHA_DOMAIN"/>
    <property type="match status" value="1"/>
</dbReference>
<dbReference type="SMART" id="SM00240">
    <property type="entry name" value="FHA"/>
    <property type="match status" value="1"/>
</dbReference>
<dbReference type="EMBL" id="CANTFL010001387">
    <property type="protein sequence ID" value="CAI5738709.1"/>
    <property type="molecule type" value="Genomic_DNA"/>
</dbReference>
<feature type="region of interest" description="Disordered" evidence="1">
    <location>
        <begin position="309"/>
        <end position="343"/>
    </location>
</feature>
<dbReference type="Pfam" id="PF00498">
    <property type="entry name" value="FHA"/>
    <property type="match status" value="1"/>
</dbReference>
<dbReference type="InterPro" id="IPR050923">
    <property type="entry name" value="Cell_Proc_Reg/RNA_Proc"/>
</dbReference>
<comment type="caution">
    <text evidence="3">The sequence shown here is derived from an EMBL/GenBank/DDBJ whole genome shotgun (WGS) entry which is preliminary data.</text>
</comment>
<dbReference type="Gene3D" id="2.60.200.20">
    <property type="match status" value="1"/>
</dbReference>
<dbReference type="FunFam" id="2.60.200.20:FF:000019">
    <property type="entry name" value="Nuclear inhibitor of protein phosphatase"/>
    <property type="match status" value="1"/>
</dbReference>
<dbReference type="Gene3D" id="3.30.310.10">
    <property type="entry name" value="TATA-Binding Protein"/>
    <property type="match status" value="2"/>
</dbReference>
<dbReference type="PANTHER" id="PTHR23308">
    <property type="entry name" value="NUCLEAR INHIBITOR OF PROTEIN PHOSPHATASE-1"/>
    <property type="match status" value="1"/>
</dbReference>
<evidence type="ECO:0000256" key="1">
    <source>
        <dbReference type="SAM" id="MobiDB-lite"/>
    </source>
</evidence>
<accession>A0AAV0UTD3</accession>
<dbReference type="SUPFAM" id="SSF49879">
    <property type="entry name" value="SMAD/FHA domain"/>
    <property type="match status" value="1"/>
</dbReference>
<feature type="compositionally biased region" description="Basic and acidic residues" evidence="1">
    <location>
        <begin position="314"/>
        <end position="330"/>
    </location>
</feature>
<dbReference type="Proteomes" id="UP001162031">
    <property type="component" value="Unassembled WGS sequence"/>
</dbReference>
<dbReference type="InterPro" id="IPR012295">
    <property type="entry name" value="TBP_dom_sf"/>
</dbReference>
<dbReference type="GO" id="GO:0006886">
    <property type="term" value="P:intracellular protein transport"/>
    <property type="evidence" value="ECO:0007669"/>
    <property type="project" value="InterPro"/>
</dbReference>
<reference evidence="3" key="1">
    <citation type="submission" date="2022-12" db="EMBL/GenBank/DDBJ databases">
        <authorList>
            <person name="Webb A."/>
        </authorList>
    </citation>
    <scope>NUCLEOTIDE SEQUENCE</scope>
    <source>
        <strain evidence="3">Hp1</strain>
    </source>
</reference>
<dbReference type="InterPro" id="IPR008984">
    <property type="entry name" value="SMAD_FHA_dom_sf"/>
</dbReference>
<feature type="domain" description="FHA" evidence="2">
    <location>
        <begin position="55"/>
        <end position="106"/>
    </location>
</feature>
<feature type="compositionally biased region" description="Polar residues" evidence="1">
    <location>
        <begin position="441"/>
        <end position="457"/>
    </location>
</feature>
<dbReference type="GO" id="GO:0030131">
    <property type="term" value="C:clathrin adaptor complex"/>
    <property type="evidence" value="ECO:0007669"/>
    <property type="project" value="InterPro"/>
</dbReference>
<evidence type="ECO:0000259" key="2">
    <source>
        <dbReference type="PROSITE" id="PS50006"/>
    </source>
</evidence>
<organism evidence="3 4">
    <name type="scientific">Hyaloperonospora brassicae</name>
    <name type="common">Brassica downy mildew</name>
    <name type="synonym">Peronospora brassicae</name>
    <dbReference type="NCBI Taxonomy" id="162125"/>
    <lineage>
        <taxon>Eukaryota</taxon>
        <taxon>Sar</taxon>
        <taxon>Stramenopiles</taxon>
        <taxon>Oomycota</taxon>
        <taxon>Peronosporomycetes</taxon>
        <taxon>Peronosporales</taxon>
        <taxon>Peronosporaceae</taxon>
        <taxon>Hyaloperonospora</taxon>
    </lineage>
</organism>
<name>A0AAV0UTD3_HYABA</name>
<dbReference type="GO" id="GO:0016192">
    <property type="term" value="P:vesicle-mediated transport"/>
    <property type="evidence" value="ECO:0007669"/>
    <property type="project" value="InterPro"/>
</dbReference>
<dbReference type="AlphaFoldDB" id="A0AAV0UTD3"/>
<sequence>MDTPRRAAFLCTSTAAFHPPDWACMPLEANAHARLEAFRDNRHCATYMVATQLVNLFGRDQESCDHVLGNPSVSRKHAAVIHDHEGGIYMVDLMSRHGTYVSRKKIPPHDPYLLHDGDVIRFGQSVRVYILKGADSSGHSAPVKKSWGRKLRVPRVRLSAMVSKKSHSKPKASSAATKLVNAVCYGTLKDEKVLAFISGVLELGDEDRKGVADTLVERLQAKFEFYASHVHRNAFIATMALLKQNLCVAELEENLDVFTHISQQRNDNIYRADARKFLQAIAAVRLDPSNPQIDDMDSTEEDVCSACPVTANNRDGRERSISDEGKKMDSVSHGIQNADRTDSVGALGELGMSSRETMSDNVSQTSHHLSSNGRESESRSTGDEYAPPISLVARNDTAQLAVNSRNGSGFNFIEQQAPESDKPSGSAFGFIGGSDVVGNAASRSSSTGRLPSQSASESMHKHPSVSANDFLVEYPTVDGSDLGEMWEAANDESEEWSVDLGSMDAHELDPSDLQAFLQSYRLLCVSSKKVAGQQHCFFVAEQAVEGTIFLVDISIMPGLADMSVTLKWIVNSLLYRNGHVIFKEILVHALHQFAARAQAGTPLPPQHLHNDGQVHESGQNTVRQVQLSERNAGPVKTHLASCTVSYSASRTASHATSQEDEDDVGDAEAGVMSARDYLCESPVIDAVRFEQVWATAIEIASLSSTLNELPEVDEVIELFRDNRMSCLASGCVDKLVKFFFFGEMTEFQCVFCVEMSIGLNTGILEGTVKRLAVREHSEEEEEHIDSSFICFIEEVIEEL</sequence>
<evidence type="ECO:0000313" key="3">
    <source>
        <dbReference type="EMBL" id="CAI5738709.1"/>
    </source>
</evidence>
<dbReference type="Pfam" id="PF09066">
    <property type="entry name" value="B2-adapt-app_C"/>
    <property type="match status" value="1"/>
</dbReference>
<feature type="region of interest" description="Disordered" evidence="1">
    <location>
        <begin position="439"/>
        <end position="463"/>
    </location>
</feature>
<keyword evidence="4" id="KW-1185">Reference proteome</keyword>
<evidence type="ECO:0000313" key="4">
    <source>
        <dbReference type="Proteomes" id="UP001162031"/>
    </source>
</evidence>
<feature type="compositionally biased region" description="Polar residues" evidence="1">
    <location>
        <begin position="355"/>
        <end position="373"/>
    </location>
</feature>
<protein>
    <recommendedName>
        <fullName evidence="2">FHA domain-containing protein</fullName>
    </recommendedName>
</protein>